<reference evidence="1 2" key="1">
    <citation type="journal article" date="2023" name="Science">
        <title>Complex scaffold remodeling in plant triterpene biosynthesis.</title>
        <authorList>
            <person name="De La Pena R."/>
            <person name="Hodgson H."/>
            <person name="Liu J.C."/>
            <person name="Stephenson M.J."/>
            <person name="Martin A.C."/>
            <person name="Owen C."/>
            <person name="Harkess A."/>
            <person name="Leebens-Mack J."/>
            <person name="Jimenez L.E."/>
            <person name="Osbourn A."/>
            <person name="Sattely E.S."/>
        </authorList>
    </citation>
    <scope>NUCLEOTIDE SEQUENCE [LARGE SCALE GENOMIC DNA]</scope>
    <source>
        <strain evidence="2">cv. JPN11</strain>
        <tissue evidence="1">Leaf</tissue>
    </source>
</reference>
<name>A0ACC1X0E4_MELAZ</name>
<evidence type="ECO:0000313" key="1">
    <source>
        <dbReference type="EMBL" id="KAJ4704063.1"/>
    </source>
</evidence>
<evidence type="ECO:0000313" key="2">
    <source>
        <dbReference type="Proteomes" id="UP001164539"/>
    </source>
</evidence>
<dbReference type="EMBL" id="CM051406">
    <property type="protein sequence ID" value="KAJ4704063.1"/>
    <property type="molecule type" value="Genomic_DNA"/>
</dbReference>
<proteinExistence type="predicted"/>
<keyword evidence="2" id="KW-1185">Reference proteome</keyword>
<protein>
    <submittedName>
        <fullName evidence="1">Zinc finger CCCH domain protein</fullName>
    </submittedName>
</protein>
<comment type="caution">
    <text evidence="1">The sequence shown here is derived from an EMBL/GenBank/DDBJ whole genome shotgun (WGS) entry which is preliminary data.</text>
</comment>
<dbReference type="Proteomes" id="UP001164539">
    <property type="component" value="Chromosome 13"/>
</dbReference>
<organism evidence="1 2">
    <name type="scientific">Melia azedarach</name>
    <name type="common">Chinaberry tree</name>
    <dbReference type="NCBI Taxonomy" id="155640"/>
    <lineage>
        <taxon>Eukaryota</taxon>
        <taxon>Viridiplantae</taxon>
        <taxon>Streptophyta</taxon>
        <taxon>Embryophyta</taxon>
        <taxon>Tracheophyta</taxon>
        <taxon>Spermatophyta</taxon>
        <taxon>Magnoliopsida</taxon>
        <taxon>eudicotyledons</taxon>
        <taxon>Gunneridae</taxon>
        <taxon>Pentapetalae</taxon>
        <taxon>rosids</taxon>
        <taxon>malvids</taxon>
        <taxon>Sapindales</taxon>
        <taxon>Meliaceae</taxon>
        <taxon>Melia</taxon>
    </lineage>
</organism>
<accession>A0ACC1X0E4</accession>
<sequence length="156" mass="17383">MSVEEREKHLARRRRNYQLRRLRAENSKLDSEQTQSEQITHQILALPSASSDLDVDVGSHQVGTKFESLEVPPHKLAKFSGQLRLNRLKHLARSMNDSAGDKHGVAVDVIKGNEASDLPGILPKGLRLNRVKHLARSLNSAVKETTNQNHSGQVEG</sequence>
<gene>
    <name evidence="1" type="ORF">OWV82_023878</name>
</gene>